<accession>A0A9P6WZA2</accession>
<gene>
    <name evidence="1" type="ORF">G6F64_011654</name>
</gene>
<dbReference type="EMBL" id="JAANQT010002967">
    <property type="protein sequence ID" value="KAG1301599.1"/>
    <property type="molecule type" value="Genomic_DNA"/>
</dbReference>
<comment type="caution">
    <text evidence="1">The sequence shown here is derived from an EMBL/GenBank/DDBJ whole genome shotgun (WGS) entry which is preliminary data.</text>
</comment>
<protein>
    <submittedName>
        <fullName evidence="1">Uncharacterized protein</fullName>
    </submittedName>
</protein>
<dbReference type="AlphaFoldDB" id="A0A9P6WZA2"/>
<reference evidence="1" key="1">
    <citation type="journal article" date="2020" name="Microb. Genom.">
        <title>Genetic diversity of clinical and environmental Mucorales isolates obtained from an investigation of mucormycosis cases among solid organ transplant recipients.</title>
        <authorList>
            <person name="Nguyen M.H."/>
            <person name="Kaul D."/>
            <person name="Muto C."/>
            <person name="Cheng S.J."/>
            <person name="Richter R.A."/>
            <person name="Bruno V.M."/>
            <person name="Liu G."/>
            <person name="Beyhan S."/>
            <person name="Sundermann A.J."/>
            <person name="Mounaud S."/>
            <person name="Pasculle A.W."/>
            <person name="Nierman W.C."/>
            <person name="Driscoll E."/>
            <person name="Cumbie R."/>
            <person name="Clancy C.J."/>
            <person name="Dupont C.L."/>
        </authorList>
    </citation>
    <scope>NUCLEOTIDE SEQUENCE</scope>
    <source>
        <strain evidence="1">GL11</strain>
    </source>
</reference>
<keyword evidence="2" id="KW-1185">Reference proteome</keyword>
<proteinExistence type="predicted"/>
<dbReference type="Proteomes" id="UP000716291">
    <property type="component" value="Unassembled WGS sequence"/>
</dbReference>
<evidence type="ECO:0000313" key="2">
    <source>
        <dbReference type="Proteomes" id="UP000716291"/>
    </source>
</evidence>
<sequence>MTTTIKRACLKNYDNYKTLNDNDKISSPLGQMAYSISPTRTPPTKTYWEKAKIDLSSARAYANKKESSAKGFESTIYDVYSEYLKILQFKKKVFRKDLDITEGDFAVKVWGPILESTMRDEEEIRLKWGESVGDSSGVSESRGFKVDVRAVYDRFSARKNLKGVNTANVEMARADASIGKITSDRTKLFIGNKCVIDRLVFEGINKEDAVVPCLQITGPRVILYSVRLVANGLYVGTEEGRCSLVKNGNDIFNFRHAVNLLQTFRRSALSLINISNQENNGSKKHNDTIMERRSTWIPPTNNKVPPLPQYLLE</sequence>
<name>A0A9P6WZA2_RHIOR</name>
<organism evidence="1 2">
    <name type="scientific">Rhizopus oryzae</name>
    <name type="common">Mucormycosis agent</name>
    <name type="synonym">Rhizopus arrhizus var. delemar</name>
    <dbReference type="NCBI Taxonomy" id="64495"/>
    <lineage>
        <taxon>Eukaryota</taxon>
        <taxon>Fungi</taxon>
        <taxon>Fungi incertae sedis</taxon>
        <taxon>Mucoromycota</taxon>
        <taxon>Mucoromycotina</taxon>
        <taxon>Mucoromycetes</taxon>
        <taxon>Mucorales</taxon>
        <taxon>Mucorineae</taxon>
        <taxon>Rhizopodaceae</taxon>
        <taxon>Rhizopus</taxon>
    </lineage>
</organism>
<evidence type="ECO:0000313" key="1">
    <source>
        <dbReference type="EMBL" id="KAG1301599.1"/>
    </source>
</evidence>